<keyword evidence="5" id="KW-1185">Reference proteome</keyword>
<feature type="compositionally biased region" description="Polar residues" evidence="2">
    <location>
        <begin position="386"/>
        <end position="395"/>
    </location>
</feature>
<evidence type="ECO:0000256" key="2">
    <source>
        <dbReference type="SAM" id="MobiDB-lite"/>
    </source>
</evidence>
<evidence type="ECO:0000313" key="5">
    <source>
        <dbReference type="Proteomes" id="UP000007110"/>
    </source>
</evidence>
<dbReference type="EnsemblMetazoa" id="XM_792873">
    <property type="protein sequence ID" value="XP_797966"/>
    <property type="gene ID" value="LOC593397"/>
</dbReference>
<reference evidence="4" key="2">
    <citation type="submission" date="2021-01" db="UniProtKB">
        <authorList>
            <consortium name="EnsemblMetazoa"/>
        </authorList>
    </citation>
    <scope>IDENTIFICATION</scope>
</reference>
<feature type="region of interest" description="Disordered" evidence="2">
    <location>
        <begin position="727"/>
        <end position="776"/>
    </location>
</feature>
<feature type="region of interest" description="Disordered" evidence="2">
    <location>
        <begin position="258"/>
        <end position="283"/>
    </location>
</feature>
<organism evidence="4 5">
    <name type="scientific">Strongylocentrotus purpuratus</name>
    <name type="common">Purple sea urchin</name>
    <dbReference type="NCBI Taxonomy" id="7668"/>
    <lineage>
        <taxon>Eukaryota</taxon>
        <taxon>Metazoa</taxon>
        <taxon>Echinodermata</taxon>
        <taxon>Eleutherozoa</taxon>
        <taxon>Echinozoa</taxon>
        <taxon>Echinoidea</taxon>
        <taxon>Euechinoidea</taxon>
        <taxon>Echinacea</taxon>
        <taxon>Camarodonta</taxon>
        <taxon>Echinidea</taxon>
        <taxon>Strongylocentrotidae</taxon>
        <taxon>Strongylocentrotus</taxon>
    </lineage>
</organism>
<dbReference type="AlphaFoldDB" id="A0A7M7RHR3"/>
<dbReference type="Proteomes" id="UP000007110">
    <property type="component" value="Unassembled WGS sequence"/>
</dbReference>
<feature type="region of interest" description="Disordered" evidence="2">
    <location>
        <begin position="375"/>
        <end position="415"/>
    </location>
</feature>
<proteinExistence type="inferred from homology"/>
<comment type="similarity">
    <text evidence="1">Belongs to the FAM124 family.</text>
</comment>
<dbReference type="Pfam" id="PF15067">
    <property type="entry name" value="FAM124"/>
    <property type="match status" value="1"/>
</dbReference>
<dbReference type="PANTHER" id="PTHR14715">
    <property type="entry name" value="FAM124 DOMAIN-CONTAINING PROTEIN-RELATED"/>
    <property type="match status" value="1"/>
</dbReference>
<protein>
    <recommendedName>
        <fullName evidence="3">FAM124 domain-containing protein</fullName>
    </recommendedName>
</protein>
<dbReference type="PANTHER" id="PTHR14715:SF6">
    <property type="entry name" value="FAM124 DOMAIN-CONTAINING PROTEIN"/>
    <property type="match status" value="1"/>
</dbReference>
<accession>A0A7M7RHR3</accession>
<dbReference type="GeneID" id="593397"/>
<feature type="compositionally biased region" description="Low complexity" evidence="2">
    <location>
        <begin position="375"/>
        <end position="385"/>
    </location>
</feature>
<evidence type="ECO:0000259" key="3">
    <source>
        <dbReference type="Pfam" id="PF15067"/>
    </source>
</evidence>
<dbReference type="InParanoid" id="A0A7M7RHR3"/>
<evidence type="ECO:0000313" key="4">
    <source>
        <dbReference type="EnsemblMetazoa" id="XP_797966"/>
    </source>
</evidence>
<dbReference type="RefSeq" id="XP_797966.3">
    <property type="nucleotide sequence ID" value="XM_792873.5"/>
</dbReference>
<dbReference type="KEGG" id="spu:593397"/>
<feature type="compositionally biased region" description="Polar residues" evidence="2">
    <location>
        <begin position="259"/>
        <end position="268"/>
    </location>
</feature>
<feature type="compositionally biased region" description="Basic and acidic residues" evidence="2">
    <location>
        <begin position="402"/>
        <end position="415"/>
    </location>
</feature>
<dbReference type="OrthoDB" id="10023686at2759"/>
<feature type="compositionally biased region" description="Basic residues" evidence="2">
    <location>
        <begin position="758"/>
        <end position="768"/>
    </location>
</feature>
<dbReference type="InterPro" id="IPR029380">
    <property type="entry name" value="FAM124"/>
</dbReference>
<feature type="domain" description="FAM124" evidence="3">
    <location>
        <begin position="483"/>
        <end position="718"/>
    </location>
</feature>
<evidence type="ECO:0000256" key="1">
    <source>
        <dbReference type="ARBA" id="ARBA00006440"/>
    </source>
</evidence>
<dbReference type="InterPro" id="IPR046365">
    <property type="entry name" value="FAM124_dom"/>
</dbReference>
<reference evidence="5" key="1">
    <citation type="submission" date="2015-02" db="EMBL/GenBank/DDBJ databases">
        <title>Genome sequencing for Strongylocentrotus purpuratus.</title>
        <authorList>
            <person name="Murali S."/>
            <person name="Liu Y."/>
            <person name="Vee V."/>
            <person name="English A."/>
            <person name="Wang M."/>
            <person name="Skinner E."/>
            <person name="Han Y."/>
            <person name="Muzny D.M."/>
            <person name="Worley K.C."/>
            <person name="Gibbs R.A."/>
        </authorList>
    </citation>
    <scope>NUCLEOTIDE SEQUENCE</scope>
</reference>
<dbReference type="OMA" id="NERSCTK"/>
<name>A0A7M7RHR3_STRPU</name>
<sequence length="776" mass="87511">MADLTETNDVISSDNILDHRADTIPTLEESINIFAGYNVLLTGDDCDLANNDYDFASDGKPFDCVIDNSNDVGKDLEDNLLEEKDLHDPNYNLVNTCVSSYVPSWIKSTSGYKPAITVIVEDTSTKQDVQQDVRLDHTMRDKGTTETKSTSDSHLVKIVDLYKSETPTTNSVTSLDEDGLDEETIGLKQQMEFKGRRHSMKIVKTEDSFDIKSNKDYSADDELHTFKPKENNSHSVEKNNNQDVLLDLMSTHSREPKTTAFSLPNTPRQLAPPCPSTGKSRRPRRYSLANVSNMSLSVHEDKSFSREIRQHQISLRNRNIGGPIIEANNEVSDDSHDGDKIKTSSSVDLTSPLERARYLQRRRASHGTIAPILPSLHLPRSPRSSVVYTPASTSEPDIANNDEEHDKEVSSSISEAKDDLKLLETENTEGLHVYRRNKRRSSWACTGTHTNIKPISTMDLLRQSNTHQESQWGTPASRDPYHVTVHFITDPGQADGLRNFLRPITSAIVPQFAIFNYAERSANVHLPELEDDDHTKIPALAIVVFIQEELGAERLENAQGFLKKEPWALHHRSELGPNAVPYPMNNQDYYAHANNTPLWAVRQVHCGSDRLRCQLFVSDEHWSSSIQLYSTILGHGVQYQKEDFCFFNIYSDPTRNLEIQLSLKRLPTQYTPLPMEDVILQFKIADMGSLVPLLPHVCSPISEKRWQTIDFDGNKILLLRGSEKAGKYNTPRMEHTGVANKRSTESSTGPSDNERSCTKQRGRRHKHGPQNLTTSV</sequence>